<dbReference type="SMART" id="SM00271">
    <property type="entry name" value="DnaJ"/>
    <property type="match status" value="1"/>
</dbReference>
<dbReference type="SUPFAM" id="SSF48452">
    <property type="entry name" value="TPR-like"/>
    <property type="match status" value="1"/>
</dbReference>
<dbReference type="InterPro" id="IPR001623">
    <property type="entry name" value="DnaJ_domain"/>
</dbReference>
<dbReference type="OrthoDB" id="10250354at2759"/>
<evidence type="ECO:0000313" key="3">
    <source>
        <dbReference type="EMBL" id="EGG06543.1"/>
    </source>
</evidence>
<dbReference type="Proteomes" id="UP000001072">
    <property type="component" value="Unassembled WGS sequence"/>
</dbReference>
<dbReference type="EMBL" id="GL883107">
    <property type="protein sequence ID" value="EGG06543.1"/>
    <property type="molecule type" value="Genomic_DNA"/>
</dbReference>
<proteinExistence type="predicted"/>
<accession>F4RLI5</accession>
<dbReference type="InParanoid" id="F4RLI5"/>
<feature type="region of interest" description="Disordered" evidence="1">
    <location>
        <begin position="59"/>
        <end position="88"/>
    </location>
</feature>
<name>F4RLI5_MELLP</name>
<gene>
    <name evidence="3" type="ORF">MELLADRAFT_86355</name>
</gene>
<dbReference type="InterPro" id="IPR011990">
    <property type="entry name" value="TPR-like_helical_dom_sf"/>
</dbReference>
<dbReference type="Gene3D" id="1.10.287.110">
    <property type="entry name" value="DnaJ domain"/>
    <property type="match status" value="1"/>
</dbReference>
<dbReference type="SUPFAM" id="SSF46565">
    <property type="entry name" value="Chaperone J-domain"/>
    <property type="match status" value="1"/>
</dbReference>
<keyword evidence="4" id="KW-1185">Reference proteome</keyword>
<sequence length="417" mass="48368">MNEILFLVDMYLPITFVARRLRIHQNHSAHIVKFSRTGMFEMSIPLRSKTSHERLLRIEASEAPSSSRPKRSYQCLPDTESSEATTQVYRPIKCSKAGRMSHRNPPDPSLQDQDHINQLMDAAEFADSKGMYEDSVQTYQQLLNLYSDEMSRCESKHGATNRGPHTGWILSCFNLTRCYLKLKRPQAAFETLQQAWRPDSSLAIPSTHPNYLELSHLYFEVEDRLQSISHSHANYESESDVRKDEFTTNELLNLICMYAEDFLSQEKSHDAISLLEGGRKRIAEEQKAYLHIGQLKEGEEILNQVWNPESRFYIDTLDKNYLWMSQLYRRAINKQQCDPTSCSHQAQEQRQRTLYEKLALTRTADAAVIKSRWKLCMLYFHPDKGGHTGVAQQISAAAKVLLDPESRCRYDSKLNYW</sequence>
<dbReference type="PROSITE" id="PS50076">
    <property type="entry name" value="DNAJ_2"/>
    <property type="match status" value="1"/>
</dbReference>
<evidence type="ECO:0000313" key="4">
    <source>
        <dbReference type="Proteomes" id="UP000001072"/>
    </source>
</evidence>
<dbReference type="GeneID" id="18934163"/>
<dbReference type="InterPro" id="IPR036869">
    <property type="entry name" value="J_dom_sf"/>
</dbReference>
<evidence type="ECO:0000256" key="1">
    <source>
        <dbReference type="SAM" id="MobiDB-lite"/>
    </source>
</evidence>
<reference evidence="4" key="1">
    <citation type="journal article" date="2011" name="Proc. Natl. Acad. Sci. U.S.A.">
        <title>Obligate biotrophy features unraveled by the genomic analysis of rust fungi.</title>
        <authorList>
            <person name="Duplessis S."/>
            <person name="Cuomo C.A."/>
            <person name="Lin Y.-C."/>
            <person name="Aerts A."/>
            <person name="Tisserant E."/>
            <person name="Veneault-Fourrey C."/>
            <person name="Joly D.L."/>
            <person name="Hacquard S."/>
            <person name="Amselem J."/>
            <person name="Cantarel B.L."/>
            <person name="Chiu R."/>
            <person name="Coutinho P.M."/>
            <person name="Feau N."/>
            <person name="Field M."/>
            <person name="Frey P."/>
            <person name="Gelhaye E."/>
            <person name="Goldberg J."/>
            <person name="Grabherr M.G."/>
            <person name="Kodira C.D."/>
            <person name="Kohler A."/>
            <person name="Kuees U."/>
            <person name="Lindquist E.A."/>
            <person name="Lucas S.M."/>
            <person name="Mago R."/>
            <person name="Mauceli E."/>
            <person name="Morin E."/>
            <person name="Murat C."/>
            <person name="Pangilinan J.L."/>
            <person name="Park R."/>
            <person name="Pearson M."/>
            <person name="Quesneville H."/>
            <person name="Rouhier N."/>
            <person name="Sakthikumar S."/>
            <person name="Salamov A.A."/>
            <person name="Schmutz J."/>
            <person name="Selles B."/>
            <person name="Shapiro H."/>
            <person name="Tanguay P."/>
            <person name="Tuskan G.A."/>
            <person name="Henrissat B."/>
            <person name="Van de Peer Y."/>
            <person name="Rouze P."/>
            <person name="Ellis J.G."/>
            <person name="Dodds P.N."/>
            <person name="Schein J.E."/>
            <person name="Zhong S."/>
            <person name="Hamelin R.C."/>
            <person name="Grigoriev I.V."/>
            <person name="Szabo L.J."/>
            <person name="Martin F."/>
        </authorList>
    </citation>
    <scope>NUCLEOTIDE SEQUENCE [LARGE SCALE GENOMIC DNA]</scope>
    <source>
        <strain evidence="4">98AG31 / pathotype 3-4-7</strain>
    </source>
</reference>
<dbReference type="Pfam" id="PF00226">
    <property type="entry name" value="DnaJ"/>
    <property type="match status" value="1"/>
</dbReference>
<feature type="domain" description="J" evidence="2">
    <location>
        <begin position="353"/>
        <end position="414"/>
    </location>
</feature>
<protein>
    <recommendedName>
        <fullName evidence="2">J domain-containing protein</fullName>
    </recommendedName>
</protein>
<organism evidence="4">
    <name type="scientific">Melampsora larici-populina (strain 98AG31 / pathotype 3-4-7)</name>
    <name type="common">Poplar leaf rust fungus</name>
    <dbReference type="NCBI Taxonomy" id="747676"/>
    <lineage>
        <taxon>Eukaryota</taxon>
        <taxon>Fungi</taxon>
        <taxon>Dikarya</taxon>
        <taxon>Basidiomycota</taxon>
        <taxon>Pucciniomycotina</taxon>
        <taxon>Pucciniomycetes</taxon>
        <taxon>Pucciniales</taxon>
        <taxon>Melampsoraceae</taxon>
        <taxon>Melampsora</taxon>
    </lineage>
</organism>
<dbReference type="VEuPathDB" id="FungiDB:MELLADRAFT_86355"/>
<dbReference type="CDD" id="cd06257">
    <property type="entry name" value="DnaJ"/>
    <property type="match status" value="1"/>
</dbReference>
<dbReference type="HOGENOM" id="CLU_056773_0_0_1"/>
<dbReference type="RefSeq" id="XP_007409983.1">
    <property type="nucleotide sequence ID" value="XM_007409921.1"/>
</dbReference>
<dbReference type="KEGG" id="mlr:MELLADRAFT_86355"/>
<dbReference type="Gene3D" id="1.25.40.10">
    <property type="entry name" value="Tetratricopeptide repeat domain"/>
    <property type="match status" value="1"/>
</dbReference>
<evidence type="ECO:0000259" key="2">
    <source>
        <dbReference type="PROSITE" id="PS50076"/>
    </source>
</evidence>
<dbReference type="AlphaFoldDB" id="F4RLI5"/>